<gene>
    <name evidence="1" type="ORF">EIB73_07095</name>
</gene>
<reference evidence="2" key="1">
    <citation type="submission" date="2018-11" db="EMBL/GenBank/DDBJ databases">
        <title>Proposal to divide the Flavobacteriaceae and reorganize its genera based on Amino Acid Identity values calculated from whole genome sequences.</title>
        <authorList>
            <person name="Nicholson A.C."/>
            <person name="Gulvik C.A."/>
            <person name="Whitney A.M."/>
            <person name="Humrighouse B.W."/>
            <person name="Bell M."/>
            <person name="Holmes B."/>
            <person name="Steigerwalt A.G."/>
            <person name="Villarma A."/>
            <person name="Sheth M."/>
            <person name="Batra D."/>
            <person name="Pryor J."/>
            <person name="Bernardet J.-F."/>
            <person name="Hugo C."/>
            <person name="Kampfer P."/>
            <person name="Newman J.D."/>
            <person name="McQuiston J.R."/>
        </authorList>
    </citation>
    <scope>NUCLEOTIDE SEQUENCE [LARGE SCALE GENOMIC DNA]</scope>
    <source>
        <strain evidence="2">G0081</strain>
    </source>
</reference>
<organism evidence="1 2">
    <name type="scientific">Kaistella carnis</name>
    <dbReference type="NCBI Taxonomy" id="1241979"/>
    <lineage>
        <taxon>Bacteria</taxon>
        <taxon>Pseudomonadati</taxon>
        <taxon>Bacteroidota</taxon>
        <taxon>Flavobacteriia</taxon>
        <taxon>Flavobacteriales</taxon>
        <taxon>Weeksellaceae</taxon>
        <taxon>Chryseobacterium group</taxon>
        <taxon>Kaistella</taxon>
    </lineage>
</organism>
<sequence length="824" mass="94964">MSRTRIVQGKITKITGKDHFIYSKGSITNNAATKVIQKGEQSGVFYGKPNFPDLKYESTEYKLKSPFAHEQLLKIAKELSEMTFVLIMLQIFGDDIEIEALGKLYKDLCDKKLQPPEIIVTKDPIKNYKANYSNKRKVILVSSGFLEEATKNNEIKAQLLASLVEEYGHHIDNLLRTEYATHGKEDKDRIDEGAKFAYFLLTVDFANTPQLDFAETETPEYTGKLILDLSTQSQDLSKFVDQQQWYDDDPTDDDIENFGFGFGKGAHGGIEMNALFKKNIFLQEEVLQIYYGNWLRDVSQVLVPMTIRFTKEVRSKIEQNNKNDKNKINHLLAGNTAKFSHDGWVELIELFAAKEFVYTMGGEDMKTQNYVKHLDIFRKKYGEMTKDILGIYRPEEHIDNPKDLTDDRIGEIMFKRETINGFEEWDFYAGETPDCFQTNSFGQKYYIYRDSEDGQKKAGREKDFIKADALRPSADTYMINELKLAVKYGKTRDGFRHLGGAFHVLEDYFSHTNFVELSLCKLGYTNPQFVHLKKVYPWVEGKQGTDYKKIPIVTGKFLLDDTAASIIPKMADMLLPIGFTEYKLAKPRERTFGQQTIYTVLKDLAEGQKEDPTKNNETYLGMDSVELFEYYNKLLELSDYILEMKSGENPLGYILRFFDKISHFLGEVMTNFTNVIFNILIESTDDDIKETQTEVTNKNYGENPTHTQIAKDTIEHPLNGLASELAEIAVADIGQRIKDIWEGRTIDPNGDLLANYILNTYSRHPRSVTWMDAPVLNWANFKKNDKYFLESLYFPTPIAHAHDVAKRKVFIGKEKLDELIKYFK</sequence>
<dbReference type="KEGG" id="ccas:EIB73_07095"/>
<dbReference type="AlphaFoldDB" id="A0A3G8XW72"/>
<proteinExistence type="predicted"/>
<evidence type="ECO:0008006" key="3">
    <source>
        <dbReference type="Google" id="ProtNLM"/>
    </source>
</evidence>
<accession>A0A3G8XW72</accession>
<dbReference type="EMBL" id="CP034159">
    <property type="protein sequence ID" value="AZI32951.1"/>
    <property type="molecule type" value="Genomic_DNA"/>
</dbReference>
<dbReference type="Pfam" id="PF07217">
    <property type="entry name" value="Het-C"/>
    <property type="match status" value="1"/>
</dbReference>
<dbReference type="OrthoDB" id="6717961at2"/>
<keyword evidence="2" id="KW-1185">Reference proteome</keyword>
<protein>
    <recommendedName>
        <fullName evidence="3">Heterokaryon incompatibility protein Het-C</fullName>
    </recommendedName>
</protein>
<dbReference type="RefSeq" id="WP_125023911.1">
    <property type="nucleotide sequence ID" value="NZ_CP034159.1"/>
</dbReference>
<evidence type="ECO:0000313" key="1">
    <source>
        <dbReference type="EMBL" id="AZI32951.1"/>
    </source>
</evidence>
<dbReference type="Proteomes" id="UP000270185">
    <property type="component" value="Chromosome"/>
</dbReference>
<evidence type="ECO:0000313" key="2">
    <source>
        <dbReference type="Proteomes" id="UP000270185"/>
    </source>
</evidence>
<dbReference type="InterPro" id="IPR010816">
    <property type="entry name" value="Het-C"/>
</dbReference>
<name>A0A3G8XW72_9FLAO</name>